<dbReference type="EMBL" id="LN891119">
    <property type="protein sequence ID" value="CUS08677.1"/>
    <property type="molecule type" value="Genomic_DNA"/>
</dbReference>
<evidence type="ECO:0000313" key="3">
    <source>
        <dbReference type="Proteomes" id="UP001412239"/>
    </source>
</evidence>
<proteinExistence type="predicted"/>
<accession>A0A292PQD6</accession>
<name>A0A292PQD6_9PEZI</name>
<gene>
    <name evidence="2" type="ORF">GSTUAT00007224001</name>
</gene>
<dbReference type="Proteomes" id="UP001412239">
    <property type="component" value="Unassembled WGS sequence"/>
</dbReference>
<organism evidence="2 3">
    <name type="scientific">Tuber aestivum</name>
    <name type="common">summer truffle</name>
    <dbReference type="NCBI Taxonomy" id="59557"/>
    <lineage>
        <taxon>Eukaryota</taxon>
        <taxon>Fungi</taxon>
        <taxon>Dikarya</taxon>
        <taxon>Ascomycota</taxon>
        <taxon>Pezizomycotina</taxon>
        <taxon>Pezizomycetes</taxon>
        <taxon>Pezizales</taxon>
        <taxon>Tuberaceae</taxon>
        <taxon>Tuber</taxon>
    </lineage>
</organism>
<dbReference type="AlphaFoldDB" id="A0A292PQD6"/>
<keyword evidence="3" id="KW-1185">Reference proteome</keyword>
<protein>
    <submittedName>
        <fullName evidence="2">Uncharacterized protein</fullName>
    </submittedName>
</protein>
<evidence type="ECO:0000313" key="2">
    <source>
        <dbReference type="EMBL" id="CUS08677.1"/>
    </source>
</evidence>
<reference evidence="2" key="1">
    <citation type="submission" date="2015-10" db="EMBL/GenBank/DDBJ databases">
        <authorList>
            <person name="Regsiter A."/>
            <person name="william w."/>
        </authorList>
    </citation>
    <scope>NUCLEOTIDE SEQUENCE</scope>
    <source>
        <strain evidence="2">Montdore</strain>
    </source>
</reference>
<evidence type="ECO:0000256" key="1">
    <source>
        <dbReference type="SAM" id="MobiDB-lite"/>
    </source>
</evidence>
<sequence>MPKRYVPTATRGEDGETIPQNPTPSYVSGALPNPAAANVSISRLACPVPNCSFVLKPGAPDGYLWRHIKNPKNFRCTGGDEEAWLQLHKAELDRLEAAGATPARRKREANKVRARRMREQKRLRAGFELRARNMGIREELVAQKVAIWEGMSVARWTGDSTGAFPRFRKHSRARAMNSVETTSSRSRSRRDPSMLPEAIGLLYLEGTC</sequence>
<feature type="region of interest" description="Disordered" evidence="1">
    <location>
        <begin position="168"/>
        <end position="192"/>
    </location>
</feature>
<feature type="region of interest" description="Disordered" evidence="1">
    <location>
        <begin position="1"/>
        <end position="25"/>
    </location>
</feature>